<comment type="caution">
    <text evidence="1">The sequence shown here is derived from an EMBL/GenBank/DDBJ whole genome shotgun (WGS) entry which is preliminary data.</text>
</comment>
<organism evidence="1 2">
    <name type="scientific">Poritiphilus flavus</name>
    <dbReference type="NCBI Taxonomy" id="2697053"/>
    <lineage>
        <taxon>Bacteria</taxon>
        <taxon>Pseudomonadati</taxon>
        <taxon>Bacteroidota</taxon>
        <taxon>Flavobacteriia</taxon>
        <taxon>Flavobacteriales</taxon>
        <taxon>Flavobacteriaceae</taxon>
        <taxon>Poritiphilus</taxon>
    </lineage>
</organism>
<keyword evidence="2" id="KW-1185">Reference proteome</keyword>
<dbReference type="Proteomes" id="UP000475249">
    <property type="component" value="Unassembled WGS sequence"/>
</dbReference>
<protein>
    <submittedName>
        <fullName evidence="1">Uncharacterized protein</fullName>
    </submittedName>
</protein>
<reference evidence="1 2" key="1">
    <citation type="submission" date="2020-01" db="EMBL/GenBank/DDBJ databases">
        <title>Bacteria diversity of Porities sp.</title>
        <authorList>
            <person name="Wang G."/>
        </authorList>
    </citation>
    <scope>NUCLEOTIDE SEQUENCE [LARGE SCALE GENOMIC DNA]</scope>
    <source>
        <strain evidence="1 2">R33</strain>
    </source>
</reference>
<name>A0A6L9EFA9_9FLAO</name>
<accession>A0A6L9EFA9</accession>
<gene>
    <name evidence="1" type="ORF">GTQ38_14320</name>
</gene>
<evidence type="ECO:0000313" key="2">
    <source>
        <dbReference type="Proteomes" id="UP000475249"/>
    </source>
</evidence>
<evidence type="ECO:0000313" key="1">
    <source>
        <dbReference type="EMBL" id="NAS13188.1"/>
    </source>
</evidence>
<dbReference type="AlphaFoldDB" id="A0A6L9EFA9"/>
<dbReference type="EMBL" id="WXYO01000006">
    <property type="protein sequence ID" value="NAS13188.1"/>
    <property type="molecule type" value="Genomic_DNA"/>
</dbReference>
<proteinExistence type="predicted"/>
<dbReference type="RefSeq" id="WP_161436228.1">
    <property type="nucleotide sequence ID" value="NZ_WXYO01000006.1"/>
</dbReference>
<sequence length="335" mass="39657">MQKRPNNCFRDLLTVFLVLLLTTDVLSQKKDSLYVWDFTVSHPELKRIGEMLTNDFETELIGLGWYTVLERRKYNRVQAHLDMENRISDFNNLSTASKDSLRKIRAGVVIFGEVKDDFESGQYEVTVAFQRLDGEKFRQDFTLIGRGLINDNQTRKNKMRELVQKLHSKEFKEAKRSQFERVSEKLSTYMVRVKNVQKGFQDIARFAMNNDNYFEELGQTIIDYNLIFDDLHNNGSRYHMDFTKNWDRERGRKLKSILDGIMNDIHKTCVLKLDKVRMDIWEYRTKSMSKNEKKAKKEEIIRGVRTTTDDLKRQIDIMDIEISTFLSHLTTEMEG</sequence>